<dbReference type="InterPro" id="IPR003165">
    <property type="entry name" value="Piwi"/>
</dbReference>
<evidence type="ECO:0000256" key="1">
    <source>
        <dbReference type="RuleBase" id="RU361178"/>
    </source>
</evidence>
<dbReference type="Pfam" id="PF02170">
    <property type="entry name" value="PAZ"/>
    <property type="match status" value="1"/>
</dbReference>
<dbReference type="EMBL" id="CAJJDN010000058">
    <property type="protein sequence ID" value="CAD8091753.1"/>
    <property type="molecule type" value="Genomic_DNA"/>
</dbReference>
<dbReference type="SMART" id="SM00950">
    <property type="entry name" value="Piwi"/>
    <property type="match status" value="1"/>
</dbReference>
<keyword evidence="5" id="KW-1185">Reference proteome</keyword>
<dbReference type="GO" id="GO:0003723">
    <property type="term" value="F:RNA binding"/>
    <property type="evidence" value="ECO:0007669"/>
    <property type="project" value="InterPro"/>
</dbReference>
<name>A0A8S1NQ63_9CILI</name>
<dbReference type="PROSITE" id="PS50822">
    <property type="entry name" value="PIWI"/>
    <property type="match status" value="1"/>
</dbReference>
<dbReference type="OrthoDB" id="445936at2759"/>
<proteinExistence type="inferred from homology"/>
<dbReference type="CDD" id="cd04658">
    <property type="entry name" value="Piwi_piwi-like_Euk"/>
    <property type="match status" value="1"/>
</dbReference>
<evidence type="ECO:0000313" key="5">
    <source>
        <dbReference type="Proteomes" id="UP000692954"/>
    </source>
</evidence>
<feature type="domain" description="Piwi" evidence="3">
    <location>
        <begin position="509"/>
        <end position="790"/>
    </location>
</feature>
<dbReference type="PROSITE" id="PS50821">
    <property type="entry name" value="PAZ"/>
    <property type="match status" value="1"/>
</dbReference>
<evidence type="ECO:0000313" key="4">
    <source>
        <dbReference type="EMBL" id="CAD8091753.1"/>
    </source>
</evidence>
<gene>
    <name evidence="4" type="ORF">PSON_ATCC_30995.1.T0580037</name>
</gene>
<protein>
    <submittedName>
        <fullName evidence="4">Uncharacterized protein</fullName>
    </submittedName>
</protein>
<comment type="caution">
    <text evidence="4">The sequence shown here is derived from an EMBL/GenBank/DDBJ whole genome shotgun (WGS) entry which is preliminary data.</text>
</comment>
<dbReference type="CDD" id="cd02845">
    <property type="entry name" value="PAZ_piwi_like"/>
    <property type="match status" value="1"/>
</dbReference>
<dbReference type="InterPro" id="IPR003100">
    <property type="entry name" value="PAZ_dom"/>
</dbReference>
<dbReference type="Proteomes" id="UP000692954">
    <property type="component" value="Unassembled WGS sequence"/>
</dbReference>
<reference evidence="4" key="1">
    <citation type="submission" date="2021-01" db="EMBL/GenBank/DDBJ databases">
        <authorList>
            <consortium name="Genoscope - CEA"/>
            <person name="William W."/>
        </authorList>
    </citation>
    <scope>NUCLEOTIDE SEQUENCE</scope>
</reference>
<evidence type="ECO:0000259" key="2">
    <source>
        <dbReference type="PROSITE" id="PS50821"/>
    </source>
</evidence>
<organism evidence="4 5">
    <name type="scientific">Paramecium sonneborni</name>
    <dbReference type="NCBI Taxonomy" id="65129"/>
    <lineage>
        <taxon>Eukaryota</taxon>
        <taxon>Sar</taxon>
        <taxon>Alveolata</taxon>
        <taxon>Ciliophora</taxon>
        <taxon>Intramacronucleata</taxon>
        <taxon>Oligohymenophorea</taxon>
        <taxon>Peniculida</taxon>
        <taxon>Parameciidae</taxon>
        <taxon>Paramecium</taxon>
    </lineage>
</organism>
<comment type="similarity">
    <text evidence="1">Belongs to the argonaute family.</text>
</comment>
<dbReference type="Pfam" id="PF02171">
    <property type="entry name" value="Piwi"/>
    <property type="match status" value="1"/>
</dbReference>
<evidence type="ECO:0000259" key="3">
    <source>
        <dbReference type="PROSITE" id="PS50822"/>
    </source>
</evidence>
<sequence>MQQQQTPKQCEKISQLANRPKRSEQVNKICRPVKVLSNHFPFEFKDKQAGLNIYAVSFSEDVPQDSREVISELINLSRAQFKQAGLETFSIRGLNIWSPQYVKERIISQVTFKDQKYCVYLNFVKSIDFSYLDGENQEPTLMQPLQQAINVQVKRALKEMGLRELNRLSQFFDPKSIDANPVQGFPLKVWLGYKTSLKLTQSKPQLLIDYASRVLSTETALRFIKSFKNNDYAQIKEEFEGKSVIATYGNYRLYKISAVDFKKTPNSSFDLEDGKKTTYAQYYQDRYKIKIQDMNQPLLESLDRRNPDKKFYLIPELVYMTGLRDDQKSDFGLMKELAYYTKKEPGERLQIIQNMLGKLQKQLGASQIILKSDSSTTAYICQQPQLTFANQRKLDADPTGFFILKDPVYQSCYIKDWFLIYQSKGRQDDDLADDLVADLQQQGGRLGIKFDKPFFINMKGNKPQDWIKELQAEFKNGLPSLVVSITDKNRDTQLYVGLKDFLLSQGGAGVIHQNVTTKACKNKNKQSIASKIAQQISVKLGNPLWVIPKVKGISEKIMIIGMDIYHKLVSGKQSCMGFVAHFDLECKTSFSKTIIMRAGQEFNQAVGLAFKEALQAYFLHYGKKQLPDTILVYRDGVGESQIQALIQTELEQIKKVIQTYTAGYNPQFAYITINKKISDRFFLKVDDAPPQARKNSKSPYINPVSGLVVADRITSKFFDFFLAAQYVTQGTCTPTHYIVLENNTQFTEEMFWQITYFQCFNYWNWTGAVKVPACVQYAHKLAFLVGDTFQKAVHQNLQRQHFYL</sequence>
<dbReference type="PANTHER" id="PTHR22891">
    <property type="entry name" value="EUKARYOTIC TRANSLATION INITIATION FACTOR 2C"/>
    <property type="match status" value="1"/>
</dbReference>
<dbReference type="AlphaFoldDB" id="A0A8S1NQ63"/>
<feature type="domain" description="PAZ" evidence="2">
    <location>
        <begin position="219"/>
        <end position="322"/>
    </location>
</feature>
<accession>A0A8S1NQ63</accession>
<dbReference type="SMART" id="SM00949">
    <property type="entry name" value="PAZ"/>
    <property type="match status" value="1"/>
</dbReference>